<name>A0A426ZUG5_ENSVE</name>
<dbReference type="Pfam" id="PF11816">
    <property type="entry name" value="DUF3337"/>
    <property type="match status" value="1"/>
</dbReference>
<reference evidence="2 3" key="1">
    <citation type="journal article" date="2014" name="Agronomy (Basel)">
        <title>A Draft Genome Sequence for Ensete ventricosum, the Drought-Tolerant Tree Against Hunger.</title>
        <authorList>
            <person name="Harrison J."/>
            <person name="Moore K.A."/>
            <person name="Paszkiewicz K."/>
            <person name="Jones T."/>
            <person name="Grant M."/>
            <person name="Ambacheew D."/>
            <person name="Muzemil S."/>
            <person name="Studholme D.J."/>
        </authorList>
    </citation>
    <scope>NUCLEOTIDE SEQUENCE [LARGE SCALE GENOMIC DNA]</scope>
</reference>
<feature type="signal peptide" evidence="1">
    <location>
        <begin position="1"/>
        <end position="25"/>
    </location>
</feature>
<sequence>MRSLATSITRLHFLYIHLVHHLVLSLNTFNCCPVVLSPEMSLATVRTYIWKKPEDLVLNYRLVPK</sequence>
<evidence type="ECO:0000313" key="3">
    <source>
        <dbReference type="Proteomes" id="UP000287651"/>
    </source>
</evidence>
<organism evidence="2 3">
    <name type="scientific">Ensete ventricosum</name>
    <name type="common">Abyssinian banana</name>
    <name type="synonym">Musa ensete</name>
    <dbReference type="NCBI Taxonomy" id="4639"/>
    <lineage>
        <taxon>Eukaryota</taxon>
        <taxon>Viridiplantae</taxon>
        <taxon>Streptophyta</taxon>
        <taxon>Embryophyta</taxon>
        <taxon>Tracheophyta</taxon>
        <taxon>Spermatophyta</taxon>
        <taxon>Magnoliopsida</taxon>
        <taxon>Liliopsida</taxon>
        <taxon>Zingiberales</taxon>
        <taxon>Musaceae</taxon>
        <taxon>Ensete</taxon>
    </lineage>
</organism>
<dbReference type="InterPro" id="IPR021772">
    <property type="entry name" value="WDR48/Bun107"/>
</dbReference>
<feature type="chain" id="PRO_5019012088" evidence="1">
    <location>
        <begin position="26"/>
        <end position="65"/>
    </location>
</feature>
<evidence type="ECO:0000256" key="1">
    <source>
        <dbReference type="SAM" id="SignalP"/>
    </source>
</evidence>
<proteinExistence type="predicted"/>
<accession>A0A426ZUG5</accession>
<dbReference type="EMBL" id="AMZH03004977">
    <property type="protein sequence ID" value="RRT67621.1"/>
    <property type="molecule type" value="Genomic_DNA"/>
</dbReference>
<comment type="caution">
    <text evidence="2">The sequence shown here is derived from an EMBL/GenBank/DDBJ whole genome shotgun (WGS) entry which is preliminary data.</text>
</comment>
<dbReference type="Proteomes" id="UP000287651">
    <property type="component" value="Unassembled WGS sequence"/>
</dbReference>
<gene>
    <name evidence="2" type="ORF">B296_00039095</name>
</gene>
<protein>
    <submittedName>
        <fullName evidence="2">Uncharacterized protein</fullName>
    </submittedName>
</protein>
<evidence type="ECO:0000313" key="2">
    <source>
        <dbReference type="EMBL" id="RRT67621.1"/>
    </source>
</evidence>
<dbReference type="AlphaFoldDB" id="A0A426ZUG5"/>
<keyword evidence="1" id="KW-0732">Signal</keyword>